<dbReference type="Gene3D" id="3.30.43.10">
    <property type="entry name" value="Uridine Diphospho-n-acetylenolpyruvylglucosamine Reductase, domain 2"/>
    <property type="match status" value="1"/>
</dbReference>
<dbReference type="InterPro" id="IPR016167">
    <property type="entry name" value="FAD-bd_PCMH_sub1"/>
</dbReference>
<accession>A0ABQ1UTU9</accession>
<reference evidence="8" key="1">
    <citation type="journal article" date="2019" name="Int. J. Syst. Evol. Microbiol.">
        <title>The Global Catalogue of Microorganisms (GCM) 10K type strain sequencing project: providing services to taxonomists for standard genome sequencing and annotation.</title>
        <authorList>
            <consortium name="The Broad Institute Genomics Platform"/>
            <consortium name="The Broad Institute Genome Sequencing Center for Infectious Disease"/>
            <person name="Wu L."/>
            <person name="Ma J."/>
        </authorList>
    </citation>
    <scope>NUCLEOTIDE SEQUENCE [LARGE SCALE GENOMIC DNA]</scope>
    <source>
        <strain evidence="8">CCM 7855</strain>
    </source>
</reference>
<evidence type="ECO:0000256" key="5">
    <source>
        <dbReference type="ARBA" id="ARBA00023002"/>
    </source>
</evidence>
<dbReference type="RefSeq" id="WP_188489614.1">
    <property type="nucleotide sequence ID" value="NZ_BMCS01000001.1"/>
</dbReference>
<evidence type="ECO:0000259" key="6">
    <source>
        <dbReference type="PROSITE" id="PS51387"/>
    </source>
</evidence>
<comment type="similarity">
    <text evidence="2">Belongs to the oxygen-dependent FAD-linked oxidoreductase family.</text>
</comment>
<comment type="cofactor">
    <cofactor evidence="1">
        <name>FAD</name>
        <dbReference type="ChEBI" id="CHEBI:57692"/>
    </cofactor>
</comment>
<comment type="caution">
    <text evidence="7">The sequence shown here is derived from an EMBL/GenBank/DDBJ whole genome shotgun (WGS) entry which is preliminary data.</text>
</comment>
<dbReference type="InterPro" id="IPR050416">
    <property type="entry name" value="FAD-linked_Oxidoreductase"/>
</dbReference>
<dbReference type="PANTHER" id="PTHR42973:SF39">
    <property type="entry name" value="FAD-BINDING PCMH-TYPE DOMAIN-CONTAINING PROTEIN"/>
    <property type="match status" value="1"/>
</dbReference>
<dbReference type="Gene3D" id="3.40.462.20">
    <property type="match status" value="1"/>
</dbReference>
<dbReference type="Proteomes" id="UP000632454">
    <property type="component" value="Unassembled WGS sequence"/>
</dbReference>
<gene>
    <name evidence="7" type="ORF">GCM10007298_22440</name>
</gene>
<evidence type="ECO:0000256" key="3">
    <source>
        <dbReference type="ARBA" id="ARBA00022630"/>
    </source>
</evidence>
<sequence>MTTLPSLQTTDPISALRAIVTGVVAAPGEPGYERAVPWNVSVPVTPCAVVLAADADDISATVRVAAAHGLTVAVAATGHGALPVDESSILVHTSALSECTVDAATATARVGAGVRWQQVIDEATPHGLAPLVGSAPGIGVVGFLTGCGIGPLVRSVGLSSDHVRSFDVVTGTGAQLHVTPDQHAELFWGLRGGKATLGIVTAAGIDLLPIAEFYGGALYFDGADAGAVLRAWREWTVDLPADANTSIAFLQLPPLPDVPPPLAGKFTVAVRYASLADPQTAAATLAPMRAVATPIIDMVAMMPYAAIGAVHADPVDPMPTHEQHTLLAELTPEGVEALLSAAGPDAGSPQVIVELRLLGGAMSQPAPVHSAFCHRDAAFSLMVIGVLAPPIADVVPAHAAGVVGAMTPWSTGGELPNFSPASDPARIARCYDEDTTAWLAALADDHDPDGVLRVGQVVRTPRA</sequence>
<evidence type="ECO:0000256" key="4">
    <source>
        <dbReference type="ARBA" id="ARBA00022827"/>
    </source>
</evidence>
<name>A0ABQ1UTU9_9NOCA</name>
<keyword evidence="8" id="KW-1185">Reference proteome</keyword>
<dbReference type="InterPro" id="IPR016166">
    <property type="entry name" value="FAD-bd_PCMH"/>
</dbReference>
<dbReference type="InterPro" id="IPR006094">
    <property type="entry name" value="Oxid_FAD_bind_N"/>
</dbReference>
<feature type="domain" description="FAD-binding PCMH-type" evidence="6">
    <location>
        <begin position="42"/>
        <end position="210"/>
    </location>
</feature>
<keyword evidence="5" id="KW-0560">Oxidoreductase</keyword>
<keyword evidence="3" id="KW-0285">Flavoprotein</keyword>
<dbReference type="PROSITE" id="PS00862">
    <property type="entry name" value="OX2_COVAL_FAD"/>
    <property type="match status" value="1"/>
</dbReference>
<dbReference type="InterPro" id="IPR016169">
    <property type="entry name" value="FAD-bd_PCMH_sub2"/>
</dbReference>
<dbReference type="PANTHER" id="PTHR42973">
    <property type="entry name" value="BINDING OXIDOREDUCTASE, PUTATIVE (AFU_ORTHOLOGUE AFUA_1G17690)-RELATED"/>
    <property type="match status" value="1"/>
</dbReference>
<evidence type="ECO:0000256" key="2">
    <source>
        <dbReference type="ARBA" id="ARBA00005466"/>
    </source>
</evidence>
<proteinExistence type="inferred from homology"/>
<evidence type="ECO:0000313" key="8">
    <source>
        <dbReference type="Proteomes" id="UP000632454"/>
    </source>
</evidence>
<organism evidence="7 8">
    <name type="scientific">Williamsia phyllosphaerae</name>
    <dbReference type="NCBI Taxonomy" id="885042"/>
    <lineage>
        <taxon>Bacteria</taxon>
        <taxon>Bacillati</taxon>
        <taxon>Actinomycetota</taxon>
        <taxon>Actinomycetes</taxon>
        <taxon>Mycobacteriales</taxon>
        <taxon>Nocardiaceae</taxon>
        <taxon>Williamsia</taxon>
    </lineage>
</organism>
<dbReference type="Pfam" id="PF01565">
    <property type="entry name" value="FAD_binding_4"/>
    <property type="match status" value="1"/>
</dbReference>
<dbReference type="InterPro" id="IPR036318">
    <property type="entry name" value="FAD-bd_PCMH-like_sf"/>
</dbReference>
<evidence type="ECO:0000313" key="7">
    <source>
        <dbReference type="EMBL" id="GGF26062.1"/>
    </source>
</evidence>
<dbReference type="PROSITE" id="PS51387">
    <property type="entry name" value="FAD_PCMH"/>
    <property type="match status" value="1"/>
</dbReference>
<dbReference type="SUPFAM" id="SSF56176">
    <property type="entry name" value="FAD-binding/transporter-associated domain-like"/>
    <property type="match status" value="1"/>
</dbReference>
<protein>
    <submittedName>
        <fullName evidence="7">FAD-linked oxidase</fullName>
    </submittedName>
</protein>
<keyword evidence="4" id="KW-0274">FAD</keyword>
<dbReference type="EMBL" id="BMCS01000001">
    <property type="protein sequence ID" value="GGF26062.1"/>
    <property type="molecule type" value="Genomic_DNA"/>
</dbReference>
<dbReference type="InterPro" id="IPR006093">
    <property type="entry name" value="Oxy_OxRdtase_FAD_BS"/>
</dbReference>
<dbReference type="Gene3D" id="3.30.465.10">
    <property type="match status" value="1"/>
</dbReference>
<evidence type="ECO:0000256" key="1">
    <source>
        <dbReference type="ARBA" id="ARBA00001974"/>
    </source>
</evidence>